<dbReference type="SUPFAM" id="SSF53474">
    <property type="entry name" value="alpha/beta-Hydrolases"/>
    <property type="match status" value="1"/>
</dbReference>
<dbReference type="PANTHER" id="PTHR12482">
    <property type="entry name" value="LIPASE ROG1-RELATED-RELATED"/>
    <property type="match status" value="1"/>
</dbReference>
<dbReference type="Proteomes" id="UP000198341">
    <property type="component" value="Chromosome 12"/>
</dbReference>
<accession>K8EMA2</accession>
<dbReference type="EMBL" id="FO082267">
    <property type="protein sequence ID" value="CCO19104.1"/>
    <property type="molecule type" value="Genomic_DNA"/>
</dbReference>
<dbReference type="eggNOG" id="KOG4372">
    <property type="taxonomic scope" value="Eukaryota"/>
</dbReference>
<name>K8EMA2_9CHLO</name>
<feature type="domain" description="DUF676" evidence="1">
    <location>
        <begin position="75"/>
        <end position="284"/>
    </location>
</feature>
<dbReference type="RefSeq" id="XP_007509989.1">
    <property type="nucleotide sequence ID" value="XM_007509927.1"/>
</dbReference>
<organism evidence="2 3">
    <name type="scientific">Bathycoccus prasinos</name>
    <dbReference type="NCBI Taxonomy" id="41875"/>
    <lineage>
        <taxon>Eukaryota</taxon>
        <taxon>Viridiplantae</taxon>
        <taxon>Chlorophyta</taxon>
        <taxon>Mamiellophyceae</taxon>
        <taxon>Mamiellales</taxon>
        <taxon>Bathycoccaceae</taxon>
        <taxon>Bathycoccus</taxon>
    </lineage>
</organism>
<dbReference type="Pfam" id="PF05057">
    <property type="entry name" value="DUF676"/>
    <property type="match status" value="1"/>
</dbReference>
<sequence>MTTRDSLLMLKQFGNVSATERKQRRRKVSEPSSLLKKLNSKTVSAPNWMRTERTDMRVRFEAASAKNAEAMTSNRDEKHLYVFVHGLGGSEDDLLALATELMTRDENSVILRVSCNTPMRSFDGVVAGGERIVDEVETFAEEYDEKRKGPLTKISFVGNSMGGLYCRYALTRLYERETKTILGMEMHTFMTTATPHLGVGEYGYFELVPGPLRMWAGEGLGQSVKDLALFDVEGTEDTNEMPLLARMTIDDEESNMFFIEALSAFRRRCAFANAANDFLVSYETASIRHEKLSRRQEAEWASLNSGPTVVFDGVIKLEDRKAGGLAEVQPTAPLRERVEKLVKKNSRVGNERWTKFMEHGLRSAGPWRHVDVSFPGPLPIAHNKIVALQRNVMTAKLFKEGEVIVRKQAEYLMSDLDL</sequence>
<evidence type="ECO:0000313" key="3">
    <source>
        <dbReference type="Proteomes" id="UP000198341"/>
    </source>
</evidence>
<dbReference type="InterPro" id="IPR007751">
    <property type="entry name" value="DUF676_lipase-like"/>
</dbReference>
<protein>
    <recommendedName>
        <fullName evidence="1">DUF676 domain-containing protein</fullName>
    </recommendedName>
</protein>
<dbReference type="InterPro" id="IPR044294">
    <property type="entry name" value="Lipase-like"/>
</dbReference>
<dbReference type="PANTHER" id="PTHR12482:SF62">
    <property type="entry name" value="LIPASE ROG1-RELATED"/>
    <property type="match status" value="1"/>
</dbReference>
<dbReference type="STRING" id="41875.K8EMA2"/>
<dbReference type="KEGG" id="bpg:Bathy12g02340"/>
<proteinExistence type="predicted"/>
<evidence type="ECO:0000259" key="1">
    <source>
        <dbReference type="Pfam" id="PF05057"/>
    </source>
</evidence>
<dbReference type="InterPro" id="IPR029058">
    <property type="entry name" value="AB_hydrolase_fold"/>
</dbReference>
<reference evidence="2 3" key="1">
    <citation type="submission" date="2011-10" db="EMBL/GenBank/DDBJ databases">
        <authorList>
            <person name="Genoscope - CEA"/>
        </authorList>
    </citation>
    <scope>NUCLEOTIDE SEQUENCE [LARGE SCALE GENOMIC DNA]</scope>
    <source>
        <strain evidence="2 3">RCC 1105</strain>
    </source>
</reference>
<dbReference type="Gene3D" id="3.40.50.1820">
    <property type="entry name" value="alpha/beta hydrolase"/>
    <property type="match status" value="1"/>
</dbReference>
<dbReference type="OrthoDB" id="273452at2759"/>
<dbReference type="GeneID" id="19012469"/>
<dbReference type="AlphaFoldDB" id="K8EMA2"/>
<keyword evidence="3" id="KW-1185">Reference proteome</keyword>
<evidence type="ECO:0000313" key="2">
    <source>
        <dbReference type="EMBL" id="CCO19104.1"/>
    </source>
</evidence>
<gene>
    <name evidence="2" type="ordered locus">Bathy12g02340</name>
</gene>